<name>A0ABX9AM38_9ENTR</name>
<feature type="transmembrane region" description="Helical" evidence="11">
    <location>
        <begin position="47"/>
        <end position="68"/>
    </location>
</feature>
<feature type="region of interest" description="Disordered" evidence="10">
    <location>
        <begin position="111"/>
        <end position="208"/>
    </location>
</feature>
<dbReference type="Gene3D" id="3.30.1150.10">
    <property type="match status" value="1"/>
</dbReference>
<keyword evidence="6 11" id="KW-0812">Transmembrane</keyword>
<dbReference type="PANTHER" id="PTHR33446">
    <property type="entry name" value="PROTEIN TONB-RELATED"/>
    <property type="match status" value="1"/>
</dbReference>
<evidence type="ECO:0000256" key="8">
    <source>
        <dbReference type="ARBA" id="ARBA00022989"/>
    </source>
</evidence>
<proteinExistence type="inferred from homology"/>
<keyword evidence="7" id="KW-0653">Protein transport</keyword>
<dbReference type="PANTHER" id="PTHR33446:SF2">
    <property type="entry name" value="PROTEIN TONB"/>
    <property type="match status" value="1"/>
</dbReference>
<organism evidence="13 14">
    <name type="scientific">Symbiopectobacterium purcellii</name>
    <dbReference type="NCBI Taxonomy" id="2871826"/>
    <lineage>
        <taxon>Bacteria</taxon>
        <taxon>Pseudomonadati</taxon>
        <taxon>Pseudomonadota</taxon>
        <taxon>Gammaproteobacteria</taxon>
        <taxon>Enterobacterales</taxon>
        <taxon>Enterobacteriaceae</taxon>
    </lineage>
</organism>
<feature type="compositionally biased region" description="Low complexity" evidence="10">
    <location>
        <begin position="162"/>
        <end position="181"/>
    </location>
</feature>
<keyword evidence="4" id="KW-1003">Cell membrane</keyword>
<evidence type="ECO:0000256" key="9">
    <source>
        <dbReference type="ARBA" id="ARBA00023136"/>
    </source>
</evidence>
<dbReference type="RefSeq" id="WP_222159297.1">
    <property type="nucleotide sequence ID" value="NZ_CP081864.1"/>
</dbReference>
<evidence type="ECO:0000256" key="10">
    <source>
        <dbReference type="SAM" id="MobiDB-lite"/>
    </source>
</evidence>
<evidence type="ECO:0000313" key="14">
    <source>
        <dbReference type="Proteomes" id="UP000825886"/>
    </source>
</evidence>
<dbReference type="PROSITE" id="PS52015">
    <property type="entry name" value="TONB_CTD"/>
    <property type="match status" value="1"/>
</dbReference>
<dbReference type="SUPFAM" id="SSF74653">
    <property type="entry name" value="TolA/TonB C-terminal domain"/>
    <property type="match status" value="1"/>
</dbReference>
<gene>
    <name evidence="13" type="ORF">K6K13_01825</name>
</gene>
<dbReference type="EMBL" id="CP081864">
    <property type="protein sequence ID" value="QZN96242.1"/>
    <property type="molecule type" value="Genomic_DNA"/>
</dbReference>
<dbReference type="InterPro" id="IPR051045">
    <property type="entry name" value="TonB-dependent_transducer"/>
</dbReference>
<evidence type="ECO:0000256" key="5">
    <source>
        <dbReference type="ARBA" id="ARBA00022519"/>
    </source>
</evidence>
<keyword evidence="3" id="KW-0813">Transport</keyword>
<sequence length="279" mass="29399">MTQLVYAENNVGPYSYDVAQTALTSPSLAGFRLQRLAILHSSTPERVLAVILIVTLHAIVLTLLARAVDMPVTVPAQPQPVSVELVAAAPPVETPPSVAETAPPEEAVLPEAVAQPEPKETVKPVDDNAVTPAPPEKKTPPPVNKAAPAKRKPTPRPVRQEPVASANNAPSATAAPTVNAAQDAPLTPPLANADYLRNPPPPYPDVAISRGQEGTVLLNVQVRPDGKVQTLTIQKSSGYPALDNAARDTVLRWSFVPARRGSQAVSGWVVVPVDFSLNS</sequence>
<keyword evidence="14" id="KW-1185">Reference proteome</keyword>
<keyword evidence="9 11" id="KW-0472">Membrane</keyword>
<evidence type="ECO:0000256" key="11">
    <source>
        <dbReference type="SAM" id="Phobius"/>
    </source>
</evidence>
<reference evidence="13 14" key="1">
    <citation type="submission" date="2021-08" db="EMBL/GenBank/DDBJ databases">
        <title>Culture and genomic analysis of Symbiopectobacterium purcellii sp. nov. gen. nov., isolated from the leafhopper Empoasca decipiens.</title>
        <authorList>
            <person name="Nadal-Jimenez P."/>
            <person name="Siozios S."/>
            <person name="Halliday N."/>
            <person name="Camara M."/>
            <person name="Hurst G.D.D."/>
        </authorList>
    </citation>
    <scope>NUCLEOTIDE SEQUENCE [LARGE SCALE GENOMIC DNA]</scope>
    <source>
        <strain evidence="13 14">SyEd1</strain>
    </source>
</reference>
<evidence type="ECO:0000256" key="7">
    <source>
        <dbReference type="ARBA" id="ARBA00022927"/>
    </source>
</evidence>
<dbReference type="Proteomes" id="UP000825886">
    <property type="component" value="Chromosome"/>
</dbReference>
<evidence type="ECO:0000256" key="2">
    <source>
        <dbReference type="ARBA" id="ARBA00006555"/>
    </source>
</evidence>
<evidence type="ECO:0000256" key="3">
    <source>
        <dbReference type="ARBA" id="ARBA00022448"/>
    </source>
</evidence>
<dbReference type="Pfam" id="PF03544">
    <property type="entry name" value="TonB_C"/>
    <property type="match status" value="1"/>
</dbReference>
<evidence type="ECO:0000256" key="1">
    <source>
        <dbReference type="ARBA" id="ARBA00004383"/>
    </source>
</evidence>
<comment type="similarity">
    <text evidence="2">Belongs to the TonB family.</text>
</comment>
<feature type="compositionally biased region" description="Basic and acidic residues" evidence="10">
    <location>
        <begin position="117"/>
        <end position="126"/>
    </location>
</feature>
<comment type="subcellular location">
    <subcellularLocation>
        <location evidence="1">Cell inner membrane</location>
        <topology evidence="1">Single-pass membrane protein</topology>
        <orientation evidence="1">Periplasmic side</orientation>
    </subcellularLocation>
</comment>
<dbReference type="InterPro" id="IPR006260">
    <property type="entry name" value="TonB/TolA_C"/>
</dbReference>
<keyword evidence="5" id="KW-0997">Cell inner membrane</keyword>
<evidence type="ECO:0000256" key="6">
    <source>
        <dbReference type="ARBA" id="ARBA00022692"/>
    </source>
</evidence>
<protein>
    <submittedName>
        <fullName evidence="13">Energy transducer TonB</fullName>
    </submittedName>
</protein>
<feature type="domain" description="TonB C-terminal" evidence="12">
    <location>
        <begin position="188"/>
        <end position="279"/>
    </location>
</feature>
<dbReference type="InterPro" id="IPR037682">
    <property type="entry name" value="TonB_C"/>
</dbReference>
<evidence type="ECO:0000256" key="4">
    <source>
        <dbReference type="ARBA" id="ARBA00022475"/>
    </source>
</evidence>
<keyword evidence="8 11" id="KW-1133">Transmembrane helix</keyword>
<accession>A0ABX9AM38</accession>
<dbReference type="NCBIfam" id="TIGR01352">
    <property type="entry name" value="tonB_Cterm"/>
    <property type="match status" value="1"/>
</dbReference>
<evidence type="ECO:0000259" key="12">
    <source>
        <dbReference type="PROSITE" id="PS52015"/>
    </source>
</evidence>
<evidence type="ECO:0000313" key="13">
    <source>
        <dbReference type="EMBL" id="QZN96242.1"/>
    </source>
</evidence>